<proteinExistence type="predicted"/>
<feature type="region of interest" description="Disordered" evidence="1">
    <location>
        <begin position="373"/>
        <end position="399"/>
    </location>
</feature>
<dbReference type="AlphaFoldDB" id="A0A1L7WXB3"/>
<name>A0A1L7WXB3_9HELO</name>
<reference evidence="2 3" key="1">
    <citation type="submission" date="2016-03" db="EMBL/GenBank/DDBJ databases">
        <authorList>
            <person name="Ploux O."/>
        </authorList>
    </citation>
    <scope>NUCLEOTIDE SEQUENCE [LARGE SCALE GENOMIC DNA]</scope>
    <source>
        <strain evidence="2 3">UAMH 11012</strain>
    </source>
</reference>
<feature type="compositionally biased region" description="Polar residues" evidence="1">
    <location>
        <begin position="225"/>
        <end position="259"/>
    </location>
</feature>
<accession>A0A1L7WXB3</accession>
<evidence type="ECO:0000313" key="3">
    <source>
        <dbReference type="Proteomes" id="UP000184330"/>
    </source>
</evidence>
<feature type="compositionally biased region" description="Basic and acidic residues" evidence="1">
    <location>
        <begin position="123"/>
        <end position="137"/>
    </location>
</feature>
<gene>
    <name evidence="2" type="ORF">PAC_07302</name>
</gene>
<feature type="region of interest" description="Disordered" evidence="1">
    <location>
        <begin position="225"/>
        <end position="260"/>
    </location>
</feature>
<protein>
    <submittedName>
        <fullName evidence="2">Uncharacterized protein</fullName>
    </submittedName>
</protein>
<feature type="region of interest" description="Disordered" evidence="1">
    <location>
        <begin position="123"/>
        <end position="183"/>
    </location>
</feature>
<feature type="region of interest" description="Disordered" evidence="1">
    <location>
        <begin position="324"/>
        <end position="360"/>
    </location>
</feature>
<feature type="compositionally biased region" description="Basic and acidic residues" evidence="1">
    <location>
        <begin position="145"/>
        <end position="163"/>
    </location>
</feature>
<dbReference type="EMBL" id="FJOG01000010">
    <property type="protein sequence ID" value="CZR57413.1"/>
    <property type="molecule type" value="Genomic_DNA"/>
</dbReference>
<evidence type="ECO:0000256" key="1">
    <source>
        <dbReference type="SAM" id="MobiDB-lite"/>
    </source>
</evidence>
<sequence length="399" mass="44371">MCQAIPFTLPCCRRVYVSISRLPSCPASWPKSKCPPELCIQVRGTEPEERPTGVCWRCKAQAAGKTGFEKDMLRPGIDKAYIVLGLEELGITGRRRQVEEDGHCWFCNARGGCKECGAHEIKPEDQQSRGMREETPIGKKRHREPRPERERTHNKRVKVEKSEAGPSTPRSMFSTPRAPTSNLAYSPPINAGSYPDPNVSMMWQPQMHPGQYGPGYNHDASSPYQGMTPQQQTPPNQRAMFNQPGSGSWNPNSVNQNWQGMPFLTGTGFAGESSSSNMQYNASAGFVDEHSGGNYQYNAAFVGLVGEESSGSMQNIDPTLLQPDVKLRPEPKSEPSPPTQAPWNDDSLLGQGDLGDFDEDEMTRIFDNFNKEQAEKEQEFDQEGAQQSTYIDPKLLFSS</sequence>
<keyword evidence="3" id="KW-1185">Reference proteome</keyword>
<evidence type="ECO:0000313" key="2">
    <source>
        <dbReference type="EMBL" id="CZR57413.1"/>
    </source>
</evidence>
<dbReference type="Proteomes" id="UP000184330">
    <property type="component" value="Unassembled WGS sequence"/>
</dbReference>
<feature type="compositionally biased region" description="Polar residues" evidence="1">
    <location>
        <begin position="168"/>
        <end position="183"/>
    </location>
</feature>
<dbReference type="OrthoDB" id="3490325at2759"/>
<organism evidence="2 3">
    <name type="scientific">Phialocephala subalpina</name>
    <dbReference type="NCBI Taxonomy" id="576137"/>
    <lineage>
        <taxon>Eukaryota</taxon>
        <taxon>Fungi</taxon>
        <taxon>Dikarya</taxon>
        <taxon>Ascomycota</taxon>
        <taxon>Pezizomycotina</taxon>
        <taxon>Leotiomycetes</taxon>
        <taxon>Helotiales</taxon>
        <taxon>Mollisiaceae</taxon>
        <taxon>Phialocephala</taxon>
        <taxon>Phialocephala fortinii species complex</taxon>
    </lineage>
</organism>